<feature type="binding site" evidence="11">
    <location>
        <position position="149"/>
    </location>
    <ligand>
        <name>Mg(2+)</name>
        <dbReference type="ChEBI" id="CHEBI:18420"/>
        <label>2</label>
    </ligand>
</feature>
<keyword evidence="9 11" id="KW-0378">Hydrolase</keyword>
<dbReference type="GO" id="GO:0000287">
    <property type="term" value="F:magnesium ion binding"/>
    <property type="evidence" value="ECO:0007669"/>
    <property type="project" value="UniProtKB-UniRule"/>
</dbReference>
<dbReference type="EC" id="3.1.26.4" evidence="11"/>
<dbReference type="FunFam" id="3.30.420.10:FF:000008">
    <property type="entry name" value="Ribonuclease H"/>
    <property type="match status" value="1"/>
</dbReference>
<evidence type="ECO:0000256" key="4">
    <source>
        <dbReference type="ARBA" id="ARBA00011245"/>
    </source>
</evidence>
<dbReference type="Pfam" id="PF00075">
    <property type="entry name" value="RNase_H"/>
    <property type="match status" value="1"/>
</dbReference>
<keyword evidence="6 11" id="KW-0540">Nuclease</keyword>
<dbReference type="PROSITE" id="PS50879">
    <property type="entry name" value="RNASE_H_1"/>
    <property type="match status" value="1"/>
</dbReference>
<feature type="binding site" evidence="11">
    <location>
        <position position="85"/>
    </location>
    <ligand>
        <name>Mg(2+)</name>
        <dbReference type="ChEBI" id="CHEBI:18420"/>
        <label>1</label>
    </ligand>
</feature>
<dbReference type="InterPro" id="IPR002156">
    <property type="entry name" value="RNaseH_domain"/>
</dbReference>
<sequence length="171" mass="19776">MSDLRFWMNKKSLPEMSKQVEIFTDGSCLGNPGPGGYGVLLRYQQHERTLSQGFHHTTNNRMELMAAIIGLETLTRPCKIVLTTDSQYVRQGITKWIHNWKRRGWRKADKSPVSNVDLWQRLDQAITRHDIDWQWVKGHAGHHENERCDELARTAANSPTETDTGYIENTD</sequence>
<comment type="subcellular location">
    <subcellularLocation>
        <location evidence="2 11">Cytoplasm</location>
    </subcellularLocation>
</comment>
<dbReference type="EMBL" id="FM162591">
    <property type="protein sequence ID" value="CAQ82952.1"/>
    <property type="molecule type" value="Genomic_DNA"/>
</dbReference>
<feature type="binding site" evidence="11">
    <location>
        <position position="25"/>
    </location>
    <ligand>
        <name>Mg(2+)</name>
        <dbReference type="ChEBI" id="CHEBI:18420"/>
        <label>1</label>
    </ligand>
</feature>
<dbReference type="KEGG" id="pay:PAU_00860"/>
<evidence type="ECO:0000256" key="7">
    <source>
        <dbReference type="ARBA" id="ARBA00022723"/>
    </source>
</evidence>
<accession>C7BMW6</accession>
<dbReference type="GO" id="GO:0005737">
    <property type="term" value="C:cytoplasm"/>
    <property type="evidence" value="ECO:0007669"/>
    <property type="project" value="UniProtKB-SubCell"/>
</dbReference>
<evidence type="ECO:0000256" key="1">
    <source>
        <dbReference type="ARBA" id="ARBA00000077"/>
    </source>
</evidence>
<dbReference type="PANTHER" id="PTHR10642">
    <property type="entry name" value="RIBONUCLEASE H1"/>
    <property type="match status" value="1"/>
</dbReference>
<evidence type="ECO:0000256" key="10">
    <source>
        <dbReference type="ARBA" id="ARBA00022842"/>
    </source>
</evidence>
<evidence type="ECO:0000256" key="9">
    <source>
        <dbReference type="ARBA" id="ARBA00022801"/>
    </source>
</evidence>
<feature type="binding site" evidence="11">
    <location>
        <position position="25"/>
    </location>
    <ligand>
        <name>Mg(2+)</name>
        <dbReference type="ChEBI" id="CHEBI:18420"/>
        <label>2</label>
    </ligand>
</feature>
<dbReference type="InterPro" id="IPR050092">
    <property type="entry name" value="RNase_H"/>
</dbReference>
<dbReference type="GO" id="GO:0043137">
    <property type="term" value="P:DNA replication, removal of RNA primer"/>
    <property type="evidence" value="ECO:0007669"/>
    <property type="project" value="TreeGrafter"/>
</dbReference>
<feature type="binding site" evidence="11">
    <location>
        <position position="63"/>
    </location>
    <ligand>
        <name>Mg(2+)</name>
        <dbReference type="ChEBI" id="CHEBI:18420"/>
        <label>1</label>
    </ligand>
</feature>
<proteinExistence type="inferred from homology"/>
<gene>
    <name evidence="11 13" type="primary">rnhA</name>
    <name evidence="13" type="ordered locus">PAU_00860</name>
</gene>
<protein>
    <recommendedName>
        <fullName evidence="11">Ribonuclease H</fullName>
        <shortName evidence="11">RNase H</shortName>
        <ecNumber evidence="11">3.1.26.4</ecNumber>
    </recommendedName>
</protein>
<dbReference type="InterPro" id="IPR012337">
    <property type="entry name" value="RNaseH-like_sf"/>
</dbReference>
<dbReference type="GO" id="GO:0003676">
    <property type="term" value="F:nucleic acid binding"/>
    <property type="evidence" value="ECO:0007669"/>
    <property type="project" value="InterPro"/>
</dbReference>
<evidence type="ECO:0000313" key="14">
    <source>
        <dbReference type="Proteomes" id="UP000002747"/>
    </source>
</evidence>
<dbReference type="SUPFAM" id="SSF53098">
    <property type="entry name" value="Ribonuclease H-like"/>
    <property type="match status" value="1"/>
</dbReference>
<reference evidence="13 14" key="1">
    <citation type="journal article" date="2009" name="BMC Genomics">
        <title>Comparative genomics of the emerging human pathogen Photorhabdus asymbiotica with the insect pathogen Photorhabdus luminescens.</title>
        <authorList>
            <person name="Wilkinson P."/>
            <person name="Waterfield N.R."/>
            <person name="Crossman L."/>
            <person name="Corton C."/>
            <person name="Sanchez-Contreras M."/>
            <person name="Vlisidou I."/>
            <person name="Barron A."/>
            <person name="Bignell A."/>
            <person name="Clark L."/>
            <person name="Ormond D."/>
            <person name="Mayho M."/>
            <person name="Bason N."/>
            <person name="Smith F."/>
            <person name="Simmonds M."/>
            <person name="Churcher C."/>
            <person name="Harris D."/>
            <person name="Thompson N.R."/>
            <person name="Quail M."/>
            <person name="Parkhill J."/>
            <person name="ffrench-Constant R.H."/>
        </authorList>
    </citation>
    <scope>NUCLEOTIDE SEQUENCE [LARGE SCALE GENOMIC DNA]</scope>
    <source>
        <strain evidence="14">ATCC 43949 / 3105-77</strain>
    </source>
</reference>
<dbReference type="AlphaFoldDB" id="C7BMW6"/>
<dbReference type="eggNOG" id="COG0328">
    <property type="taxonomic scope" value="Bacteria"/>
</dbReference>
<evidence type="ECO:0000313" key="13">
    <source>
        <dbReference type="EMBL" id="CAQ82952.1"/>
    </source>
</evidence>
<evidence type="ECO:0000256" key="2">
    <source>
        <dbReference type="ARBA" id="ARBA00004496"/>
    </source>
</evidence>
<evidence type="ECO:0000256" key="8">
    <source>
        <dbReference type="ARBA" id="ARBA00022759"/>
    </source>
</evidence>
<keyword evidence="8 11" id="KW-0255">Endonuclease</keyword>
<dbReference type="STRING" id="291112.PAU_00860"/>
<evidence type="ECO:0000256" key="5">
    <source>
        <dbReference type="ARBA" id="ARBA00022490"/>
    </source>
</evidence>
<comment type="subunit">
    <text evidence="4 11">Monomer.</text>
</comment>
<dbReference type="InterPro" id="IPR036397">
    <property type="entry name" value="RNaseH_sf"/>
</dbReference>
<dbReference type="PANTHER" id="PTHR10642:SF26">
    <property type="entry name" value="RIBONUCLEASE H1"/>
    <property type="match status" value="1"/>
</dbReference>
<keyword evidence="10 11" id="KW-0460">Magnesium</keyword>
<evidence type="ECO:0000256" key="6">
    <source>
        <dbReference type="ARBA" id="ARBA00022722"/>
    </source>
</evidence>
<dbReference type="InterPro" id="IPR022892">
    <property type="entry name" value="RNaseHI"/>
</dbReference>
<dbReference type="Proteomes" id="UP000002747">
    <property type="component" value="Chromosome"/>
</dbReference>
<evidence type="ECO:0000256" key="3">
    <source>
        <dbReference type="ARBA" id="ARBA00005300"/>
    </source>
</evidence>
<keyword evidence="5 11" id="KW-0963">Cytoplasm</keyword>
<comment type="catalytic activity">
    <reaction evidence="1 11">
        <text>Endonucleolytic cleavage to 5'-phosphomonoester.</text>
        <dbReference type="EC" id="3.1.26.4"/>
    </reaction>
</comment>
<organism evidence="13 14">
    <name type="scientific">Photorhabdus asymbiotica subsp. asymbiotica (strain ATCC 43949 / 3105-77)</name>
    <name type="common">Xenorhabdus luminescens (strain 2)</name>
    <dbReference type="NCBI Taxonomy" id="553480"/>
    <lineage>
        <taxon>Bacteria</taxon>
        <taxon>Pseudomonadati</taxon>
        <taxon>Pseudomonadota</taxon>
        <taxon>Gammaproteobacteria</taxon>
        <taxon>Enterobacterales</taxon>
        <taxon>Morganellaceae</taxon>
        <taxon>Photorhabdus</taxon>
    </lineage>
</organism>
<comment type="similarity">
    <text evidence="3 11">Belongs to the RNase H family.</text>
</comment>
<feature type="domain" description="RNase H type-1" evidence="12">
    <location>
        <begin position="16"/>
        <end position="157"/>
    </location>
</feature>
<dbReference type="HAMAP" id="MF_00042">
    <property type="entry name" value="RNase_H"/>
    <property type="match status" value="1"/>
</dbReference>
<name>C7BMW6_PHOAA</name>
<dbReference type="GO" id="GO:0004523">
    <property type="term" value="F:RNA-DNA hybrid ribonuclease activity"/>
    <property type="evidence" value="ECO:0007669"/>
    <property type="project" value="UniProtKB-UniRule"/>
</dbReference>
<evidence type="ECO:0000259" key="12">
    <source>
        <dbReference type="PROSITE" id="PS50879"/>
    </source>
</evidence>
<dbReference type="NCBIfam" id="NF001236">
    <property type="entry name" value="PRK00203.1"/>
    <property type="match status" value="1"/>
</dbReference>
<comment type="cofactor">
    <cofactor evidence="11">
        <name>Mg(2+)</name>
        <dbReference type="ChEBI" id="CHEBI:18420"/>
    </cofactor>
    <text evidence="11">Binds 1 Mg(2+) ion per subunit. May bind a second metal ion at a regulatory site, or after substrate binding.</text>
</comment>
<evidence type="ECO:0000256" key="11">
    <source>
        <dbReference type="HAMAP-Rule" id="MF_00042"/>
    </source>
</evidence>
<comment type="function">
    <text evidence="11">Endonuclease that specifically degrades the RNA of RNA-DNA hybrids.</text>
</comment>
<keyword evidence="7 11" id="KW-0479">Metal-binding</keyword>
<dbReference type="Gene3D" id="3.30.420.10">
    <property type="entry name" value="Ribonuclease H-like superfamily/Ribonuclease H"/>
    <property type="match status" value="1"/>
</dbReference>
<dbReference type="CDD" id="cd09278">
    <property type="entry name" value="RNase_HI_prokaryote_like"/>
    <property type="match status" value="1"/>
</dbReference>